<proteinExistence type="predicted"/>
<evidence type="ECO:0000313" key="1">
    <source>
        <dbReference type="EMBL" id="KKO76120.1"/>
    </source>
</evidence>
<dbReference type="GeneID" id="36321070"/>
<evidence type="ECO:0000313" key="2">
    <source>
        <dbReference type="Proteomes" id="UP000034350"/>
    </source>
</evidence>
<comment type="caution">
    <text evidence="1">The sequence shown here is derived from an EMBL/GenBank/DDBJ whole genome shotgun (WGS) entry which is preliminary data.</text>
</comment>
<name>A0A0F9WHN3_9MICR</name>
<accession>A0A0F9WHN3</accession>
<dbReference type="GO" id="GO:0005840">
    <property type="term" value="C:ribosome"/>
    <property type="evidence" value="ECO:0007669"/>
    <property type="project" value="UniProtKB-KW"/>
</dbReference>
<organism evidence="1 2">
    <name type="scientific">Vairimorpha ceranae</name>
    <dbReference type="NCBI Taxonomy" id="40302"/>
    <lineage>
        <taxon>Eukaryota</taxon>
        <taxon>Fungi</taxon>
        <taxon>Fungi incertae sedis</taxon>
        <taxon>Microsporidia</taxon>
        <taxon>Nosematidae</taxon>
        <taxon>Vairimorpha</taxon>
    </lineage>
</organism>
<protein>
    <submittedName>
        <fullName evidence="1">Ribosomal protein l14</fullName>
    </submittedName>
</protein>
<keyword evidence="2" id="KW-1185">Reference proteome</keyword>
<dbReference type="CDD" id="cd23702">
    <property type="entry name" value="eL14"/>
    <property type="match status" value="1"/>
</dbReference>
<sequence>MKFIELGRTVFPITKTERNMKAIIIGIIDSTFVVLKKSNGENEVAPISSFILLDEVHDIKGLTSERIVELIQPKDQKKKSNDFERFKEKLKEDVKNSILKEKGL</sequence>
<dbReference type="Proteomes" id="UP000034350">
    <property type="component" value="Unassembled WGS sequence"/>
</dbReference>
<gene>
    <name evidence="1" type="ORF">AAJ76_60007664</name>
</gene>
<dbReference type="EMBL" id="JPQZ01000006">
    <property type="protein sequence ID" value="KKO76120.1"/>
    <property type="molecule type" value="Genomic_DNA"/>
</dbReference>
<dbReference type="VEuPathDB" id="MicrosporidiaDB:G9O61_00g018310"/>
<keyword evidence="1" id="KW-0687">Ribonucleoprotein</keyword>
<dbReference type="OrthoDB" id="2188806at2759"/>
<dbReference type="RefSeq" id="XP_024331862.1">
    <property type="nucleotide sequence ID" value="XM_024476120.1"/>
</dbReference>
<reference evidence="1 2" key="1">
    <citation type="journal article" date="2015" name="Environ. Microbiol.">
        <title>Genome analyses suggest the presence of polyploidy and recent human-driven expansions in eight global populations of the honeybee pathogen Nosema ceranae.</title>
        <authorList>
            <person name="Pelin A."/>
            <person name="Selman M."/>
            <person name="Aris-Brosou S."/>
            <person name="Farinelli L."/>
            <person name="Corradi N."/>
        </authorList>
    </citation>
    <scope>NUCLEOTIDE SEQUENCE [LARGE SCALE GENOMIC DNA]</scope>
    <source>
        <strain evidence="1 2">PA08 1199</strain>
    </source>
</reference>
<keyword evidence="1" id="KW-0689">Ribosomal protein</keyword>
<dbReference type="VEuPathDB" id="MicrosporidiaDB:AAJ76_60007664"/>
<dbReference type="AlphaFoldDB" id="A0A0F9WHN3"/>